<keyword evidence="3" id="KW-1185">Reference proteome</keyword>
<proteinExistence type="predicted"/>
<dbReference type="Proteomes" id="UP000239494">
    <property type="component" value="Unassembled WGS sequence"/>
</dbReference>
<gene>
    <name evidence="2" type="ORF">CLV43_12676</name>
</gene>
<accession>A0A2T0S6Z6</accession>
<dbReference type="GO" id="GO:0032259">
    <property type="term" value="P:methylation"/>
    <property type="evidence" value="ECO:0007669"/>
    <property type="project" value="UniProtKB-KW"/>
</dbReference>
<dbReference type="EMBL" id="PVTF01000026">
    <property type="protein sequence ID" value="PRY29199.1"/>
    <property type="molecule type" value="Genomic_DNA"/>
</dbReference>
<protein>
    <submittedName>
        <fullName evidence="2">Leader peptidase (Prepilin peptidase)/N-methyltransferase</fullName>
    </submittedName>
</protein>
<keyword evidence="1" id="KW-0472">Membrane</keyword>
<keyword evidence="2" id="KW-0808">Transferase</keyword>
<keyword evidence="1" id="KW-0812">Transmembrane</keyword>
<dbReference type="AlphaFoldDB" id="A0A2T0S6Z6"/>
<feature type="transmembrane region" description="Helical" evidence="1">
    <location>
        <begin position="197"/>
        <end position="215"/>
    </location>
</feature>
<keyword evidence="1" id="KW-1133">Transmembrane helix</keyword>
<reference evidence="2 3" key="1">
    <citation type="submission" date="2018-03" db="EMBL/GenBank/DDBJ databases">
        <title>Genomic Encyclopedia of Archaeal and Bacterial Type Strains, Phase II (KMG-II): from individual species to whole genera.</title>
        <authorList>
            <person name="Goeker M."/>
        </authorList>
    </citation>
    <scope>NUCLEOTIDE SEQUENCE [LARGE SCALE GENOMIC DNA]</scope>
    <source>
        <strain evidence="2 3">DSM 44720</strain>
    </source>
</reference>
<name>A0A2T0S6Z6_9PSEU</name>
<dbReference type="GO" id="GO:0008168">
    <property type="term" value="F:methyltransferase activity"/>
    <property type="evidence" value="ECO:0007669"/>
    <property type="project" value="UniProtKB-KW"/>
</dbReference>
<evidence type="ECO:0000313" key="2">
    <source>
        <dbReference type="EMBL" id="PRY29199.1"/>
    </source>
</evidence>
<comment type="caution">
    <text evidence="2">The sequence shown here is derived from an EMBL/GenBank/DDBJ whole genome shotgun (WGS) entry which is preliminary data.</text>
</comment>
<keyword evidence="2" id="KW-0489">Methyltransferase</keyword>
<organism evidence="2 3">
    <name type="scientific">Umezawaea tangerina</name>
    <dbReference type="NCBI Taxonomy" id="84725"/>
    <lineage>
        <taxon>Bacteria</taxon>
        <taxon>Bacillati</taxon>
        <taxon>Actinomycetota</taxon>
        <taxon>Actinomycetes</taxon>
        <taxon>Pseudonocardiales</taxon>
        <taxon>Pseudonocardiaceae</taxon>
        <taxon>Umezawaea</taxon>
    </lineage>
</organism>
<feature type="transmembrane region" description="Helical" evidence="1">
    <location>
        <begin position="121"/>
        <end position="143"/>
    </location>
</feature>
<evidence type="ECO:0000313" key="3">
    <source>
        <dbReference type="Proteomes" id="UP000239494"/>
    </source>
</evidence>
<evidence type="ECO:0000256" key="1">
    <source>
        <dbReference type="SAM" id="Phobius"/>
    </source>
</evidence>
<sequence length="216" mass="21930">MVGSIVWVTVGLLAGPVIASTTSRAAHGEPLFAGRWWLPKVGEGAAVSTAVTTTTLALVDCRFDGATVGPVWSWFAVTGILLTQIDLVCHRLPRFVVGAMFAGGLLLAGNDALLRDDPRTLLEALSAAAIVFTSALLFALIVAPRVGAGDVLLVGTTSFYLGLNGWSAVALGLVLSLVLAAAAAALLVLVRRVGPGDPIALGPAIIGGALLVAAFP</sequence>
<feature type="transmembrane region" description="Helical" evidence="1">
    <location>
        <begin position="163"/>
        <end position="190"/>
    </location>
</feature>
<feature type="transmembrane region" description="Helical" evidence="1">
    <location>
        <begin position="92"/>
        <end position="109"/>
    </location>
</feature>